<gene>
    <name evidence="1" type="ORF">ET989_07775</name>
</gene>
<comment type="caution">
    <text evidence="1">The sequence shown here is derived from an EMBL/GenBank/DDBJ whole genome shotgun (WGS) entry which is preliminary data.</text>
</comment>
<evidence type="ECO:0000313" key="1">
    <source>
        <dbReference type="EMBL" id="TBT85053.1"/>
    </source>
</evidence>
<reference evidence="1 2" key="1">
    <citation type="submission" date="2019-01" db="EMBL/GenBank/DDBJ databases">
        <title>Lactibacter flavus gen. nov., sp. nov., a novel bacterium of the family Propionibacteriaceae isolated from raw milk and dairy products.</title>
        <authorList>
            <person name="Huptas C."/>
            <person name="Wenning M."/>
            <person name="Breitenwieser F."/>
            <person name="Doll E."/>
            <person name="Von Neubeck M."/>
            <person name="Busse H.-J."/>
            <person name="Scherer S."/>
        </authorList>
    </citation>
    <scope>NUCLEOTIDE SEQUENCE [LARGE SCALE GENOMIC DNA]</scope>
    <source>
        <strain evidence="1 2">KCTC 33808</strain>
    </source>
</reference>
<proteinExistence type="predicted"/>
<dbReference type="AlphaFoldDB" id="A0A4Q9KFV9"/>
<sequence>MSNHQGRDGDHHPRHDEAVAVDLLGRQGQPRLGELAGAPDVVAEGLQPTVFVGEVGVLAGAQHEGRAEHTEVVGAVEARAHEPADEALVVVDQVRVGHDGDHRVEPVDGPAAAAVGLVEPVVAVVPGREAVTQVGVDHRLGVVVRSASLPSEIVRTGTRRERWPRDIVVVGMAHCGVSG</sequence>
<keyword evidence="2" id="KW-1185">Reference proteome</keyword>
<dbReference type="RefSeq" id="WP_131167966.1">
    <property type="nucleotide sequence ID" value="NZ_SDMQ01000006.1"/>
</dbReference>
<dbReference type="EMBL" id="SDMQ01000006">
    <property type="protein sequence ID" value="TBT85053.1"/>
    <property type="molecule type" value="Genomic_DNA"/>
</dbReference>
<accession>A0A4Q9KFV9</accession>
<dbReference type="Proteomes" id="UP000292373">
    <property type="component" value="Unassembled WGS sequence"/>
</dbReference>
<name>A0A4Q9KFV9_9ACTN</name>
<protein>
    <submittedName>
        <fullName evidence="1">Uncharacterized protein</fullName>
    </submittedName>
</protein>
<evidence type="ECO:0000313" key="2">
    <source>
        <dbReference type="Proteomes" id="UP000292373"/>
    </source>
</evidence>
<organism evidence="1 2">
    <name type="scientific">Propioniciclava sinopodophylli</name>
    <dbReference type="NCBI Taxonomy" id="1837344"/>
    <lineage>
        <taxon>Bacteria</taxon>
        <taxon>Bacillati</taxon>
        <taxon>Actinomycetota</taxon>
        <taxon>Actinomycetes</taxon>
        <taxon>Propionibacteriales</taxon>
        <taxon>Propionibacteriaceae</taxon>
        <taxon>Propioniciclava</taxon>
    </lineage>
</organism>